<feature type="region of interest" description="Disordered" evidence="1">
    <location>
        <begin position="1"/>
        <end position="48"/>
    </location>
</feature>
<sequence>MYTMAMSKKIMERKERDRKEKITELEKMAASGSGEAKKKLAKEKRKLK</sequence>
<evidence type="ECO:0000313" key="2">
    <source>
        <dbReference type="EMBL" id="KPQ42743.1"/>
    </source>
</evidence>
<dbReference type="EMBL" id="LKCM01000206">
    <property type="protein sequence ID" value="KPQ42743.1"/>
    <property type="molecule type" value="Genomic_DNA"/>
</dbReference>
<feature type="compositionally biased region" description="Basic and acidic residues" evidence="1">
    <location>
        <begin position="9"/>
        <end position="27"/>
    </location>
</feature>
<organism evidence="2 3">
    <name type="scientific">Candidatus Methanoperedens nitratireducens</name>
    <dbReference type="NCBI Taxonomy" id="1392998"/>
    <lineage>
        <taxon>Archaea</taxon>
        <taxon>Methanobacteriati</taxon>
        <taxon>Methanobacteriota</taxon>
        <taxon>Stenosarchaea group</taxon>
        <taxon>Methanomicrobia</taxon>
        <taxon>Methanosarcinales</taxon>
        <taxon>ANME-2 cluster</taxon>
        <taxon>Candidatus Methanoperedentaceae</taxon>
        <taxon>Candidatus Methanoperedens</taxon>
    </lineage>
</organism>
<comment type="caution">
    <text evidence="2">The sequence shown here is derived from an EMBL/GenBank/DDBJ whole genome shotgun (WGS) entry which is preliminary data.</text>
</comment>
<feature type="compositionally biased region" description="Basic residues" evidence="1">
    <location>
        <begin position="39"/>
        <end position="48"/>
    </location>
</feature>
<name>A0A0P8CIR3_9EURY</name>
<reference evidence="2 3" key="1">
    <citation type="submission" date="2015-09" db="EMBL/GenBank/DDBJ databases">
        <title>A metagenomics-based metabolic model of nitrate-dependent anaerobic oxidation of methane by Methanoperedens-like archaea.</title>
        <authorList>
            <person name="Arshad A."/>
            <person name="Speth D.R."/>
            <person name="De Graaf R.M."/>
            <person name="Op Den Camp H.J."/>
            <person name="Jetten M.S."/>
            <person name="Welte C.U."/>
        </authorList>
    </citation>
    <scope>NUCLEOTIDE SEQUENCE [LARGE SCALE GENOMIC DNA]</scope>
</reference>
<dbReference type="Proteomes" id="UP000050360">
    <property type="component" value="Unassembled WGS sequence"/>
</dbReference>
<gene>
    <name evidence="2" type="ORF">MPEBLZ_02690</name>
</gene>
<proteinExistence type="predicted"/>
<accession>A0A0P8CIR3</accession>
<evidence type="ECO:0000256" key="1">
    <source>
        <dbReference type="SAM" id="MobiDB-lite"/>
    </source>
</evidence>
<dbReference type="AlphaFoldDB" id="A0A0P8CIR3"/>
<protein>
    <submittedName>
        <fullName evidence="2">Uncharacterized protein</fullName>
    </submittedName>
</protein>
<evidence type="ECO:0000313" key="3">
    <source>
        <dbReference type="Proteomes" id="UP000050360"/>
    </source>
</evidence>